<protein>
    <submittedName>
        <fullName evidence="1">Class V aminotransferase</fullName>
    </submittedName>
</protein>
<dbReference type="EMBL" id="CP042345">
    <property type="protein sequence ID" value="QEA14856.1"/>
    <property type="molecule type" value="Genomic_DNA"/>
</dbReference>
<keyword evidence="1" id="KW-0032">Aminotransferase</keyword>
<sequence length="374" mass="40778">MSYKRLFSRALAAAPGRLHFAAHSHHLWPDASWDGHAEAWQDAAVLADHKWDRVFGAVIPEAQSQIAAELALPDPASIAFAPNTHELLVRIVSALPMDRPRVLASDGEFHSFRRQSLRWAEAGRIALTTVPLEQVVETAESGQFDLIFASQVQFNSGKVLDGIEHLAALARPEGPWVVIDGYHGFMALPTDLSAIADRVFYLSGGYKYAMAGEGACFLHAPPGFGPRPEYTGWFAAFDDLAAKQGGVGFAPDGRRYLGSTFDPSGLYRFNAVQRTLTSEGLTTAAISAHCDGLKARFLAANPLPDLSLISEPRVRFLAFKGELAPILYDLLSDRGVITDLRDDVLRIGFALYQSEDDVDDLLARLADIFDTALA</sequence>
<dbReference type="AlphaFoldDB" id="A0A5B8RZJ0"/>
<accession>A0A5B8RZJ0</accession>
<proteinExistence type="predicted"/>
<dbReference type="Gene3D" id="3.40.640.10">
    <property type="entry name" value="Type I PLP-dependent aspartate aminotransferase-like (Major domain)"/>
    <property type="match status" value="1"/>
</dbReference>
<dbReference type="InterPro" id="IPR015421">
    <property type="entry name" value="PyrdxlP-dep_Trfase_major"/>
</dbReference>
<dbReference type="Gene3D" id="3.90.1150.10">
    <property type="entry name" value="Aspartate Aminotransferase, domain 1"/>
    <property type="match status" value="1"/>
</dbReference>
<evidence type="ECO:0000313" key="2">
    <source>
        <dbReference type="Proteomes" id="UP000321172"/>
    </source>
</evidence>
<dbReference type="RefSeq" id="WP_147088837.1">
    <property type="nucleotide sequence ID" value="NZ_BAABJD010000002.1"/>
</dbReference>
<dbReference type="InterPro" id="IPR015424">
    <property type="entry name" value="PyrdxlP-dep_Trfase"/>
</dbReference>
<dbReference type="OrthoDB" id="5501089at2"/>
<keyword evidence="2" id="KW-1185">Reference proteome</keyword>
<keyword evidence="1" id="KW-0808">Transferase</keyword>
<gene>
    <name evidence="1" type="ORF">FRF71_01205</name>
</gene>
<dbReference type="SUPFAM" id="SSF53383">
    <property type="entry name" value="PLP-dependent transferases"/>
    <property type="match status" value="1"/>
</dbReference>
<dbReference type="KEGG" id="ngf:FRF71_01205"/>
<organism evidence="1 2">
    <name type="scientific">Novosphingobium ginsenosidimutans</name>
    <dbReference type="NCBI Taxonomy" id="1176536"/>
    <lineage>
        <taxon>Bacteria</taxon>
        <taxon>Pseudomonadati</taxon>
        <taxon>Pseudomonadota</taxon>
        <taxon>Alphaproteobacteria</taxon>
        <taxon>Sphingomonadales</taxon>
        <taxon>Sphingomonadaceae</taxon>
        <taxon>Novosphingobium</taxon>
    </lineage>
</organism>
<dbReference type="InterPro" id="IPR015422">
    <property type="entry name" value="PyrdxlP-dep_Trfase_small"/>
</dbReference>
<evidence type="ECO:0000313" key="1">
    <source>
        <dbReference type="EMBL" id="QEA14856.1"/>
    </source>
</evidence>
<dbReference type="Proteomes" id="UP000321172">
    <property type="component" value="Chromosome"/>
</dbReference>
<name>A0A5B8RZJ0_9SPHN</name>
<reference evidence="1 2" key="1">
    <citation type="journal article" date="2013" name="J. Microbiol. Biotechnol.">
        <title>Novosphingobium ginsenosidimutans sp. nov., with the ability to convert ginsenoside.</title>
        <authorList>
            <person name="Kim J.K."/>
            <person name="He D."/>
            <person name="Liu Q.M."/>
            <person name="Park H.Y."/>
            <person name="Jung M.S."/>
            <person name="Yoon M.H."/>
            <person name="Kim S.C."/>
            <person name="Im W.T."/>
        </authorList>
    </citation>
    <scope>NUCLEOTIDE SEQUENCE [LARGE SCALE GENOMIC DNA]</scope>
    <source>
        <strain evidence="1 2">FW-6</strain>
    </source>
</reference>
<dbReference type="GO" id="GO:0008483">
    <property type="term" value="F:transaminase activity"/>
    <property type="evidence" value="ECO:0007669"/>
    <property type="project" value="UniProtKB-KW"/>
</dbReference>